<evidence type="ECO:0000313" key="9">
    <source>
        <dbReference type="Proteomes" id="UP001180616"/>
    </source>
</evidence>
<dbReference type="PIRSF" id="PIRSF004486">
    <property type="entry name" value="MraW"/>
    <property type="match status" value="1"/>
</dbReference>
<feature type="binding site" evidence="6">
    <location>
        <position position="74"/>
    </location>
    <ligand>
        <name>S-adenosyl-L-methionine</name>
        <dbReference type="ChEBI" id="CHEBI:59789"/>
    </ligand>
</feature>
<proteinExistence type="inferred from homology"/>
<dbReference type="Proteomes" id="UP001180616">
    <property type="component" value="Chromosome"/>
</dbReference>
<evidence type="ECO:0000256" key="7">
    <source>
        <dbReference type="SAM" id="MobiDB-lite"/>
    </source>
</evidence>
<evidence type="ECO:0000256" key="5">
    <source>
        <dbReference type="ARBA" id="ARBA00022691"/>
    </source>
</evidence>
<evidence type="ECO:0000256" key="1">
    <source>
        <dbReference type="ARBA" id="ARBA00010396"/>
    </source>
</evidence>
<evidence type="ECO:0000313" key="8">
    <source>
        <dbReference type="EMBL" id="WMW66569.1"/>
    </source>
</evidence>
<evidence type="ECO:0000256" key="4">
    <source>
        <dbReference type="ARBA" id="ARBA00022679"/>
    </source>
</evidence>
<keyword evidence="2 6" id="KW-0698">rRNA processing</keyword>
<keyword evidence="5 6" id="KW-0949">S-adenosyl-L-methionine</keyword>
<dbReference type="PANTHER" id="PTHR11265:SF0">
    <property type="entry name" value="12S RRNA N4-METHYLCYTIDINE METHYLTRANSFERASE"/>
    <property type="match status" value="1"/>
</dbReference>
<feature type="compositionally biased region" description="Polar residues" evidence="7">
    <location>
        <begin position="1"/>
        <end position="17"/>
    </location>
</feature>
<comment type="similarity">
    <text evidence="1 6">Belongs to the methyltransferase superfamily. RsmH family.</text>
</comment>
<evidence type="ECO:0000256" key="6">
    <source>
        <dbReference type="HAMAP-Rule" id="MF_01007"/>
    </source>
</evidence>
<keyword evidence="9" id="KW-1185">Reference proteome</keyword>
<feature type="binding site" evidence="6">
    <location>
        <position position="122"/>
    </location>
    <ligand>
        <name>S-adenosyl-L-methionine</name>
        <dbReference type="ChEBI" id="CHEBI:59789"/>
    </ligand>
</feature>
<dbReference type="GO" id="GO:0008168">
    <property type="term" value="F:methyltransferase activity"/>
    <property type="evidence" value="ECO:0007669"/>
    <property type="project" value="UniProtKB-KW"/>
</dbReference>
<dbReference type="RefSeq" id="WP_309542444.1">
    <property type="nucleotide sequence ID" value="NZ_CP133659.1"/>
</dbReference>
<sequence length="361" mass="39253">MTGAPDSTTPQDASVSTEGARAATLHVPVLLDEVLEALAPRPGGRYLDGTVGLGGHSAAIMERIGPDGELCCLDRDTTALGLARQRLAPWGGRVHFFHTRYADFEAALDQLGWDKVDGALIDIGVSSMQIDMADRGFSFHADGPLDMRMDRDGDEAPASKLVNRATADVLKDIILRYGEDPMAGRIARAIVDARVAGPIETTAQLAAIVDRAYPAKWRATSRNHPATRTFQALRMAVNDELGQLERFLDRILDRLNPGGRLAVITFHSLEDRIVKHRLRDESQGCVCPRSVSRCECGHKARVDVLTRKPVTASDAELARNSRASSAKLRAAQRLAEGQAPRPRRRNKYAPEGRDEPEGGAA</sequence>
<dbReference type="Gene3D" id="1.10.150.170">
    <property type="entry name" value="Putative methyltransferase TM0872, insert domain"/>
    <property type="match status" value="1"/>
</dbReference>
<dbReference type="SUPFAM" id="SSF81799">
    <property type="entry name" value="Putative methyltransferase TM0872, insert domain"/>
    <property type="match status" value="1"/>
</dbReference>
<dbReference type="EMBL" id="CP133659">
    <property type="protein sequence ID" value="WMW66569.1"/>
    <property type="molecule type" value="Genomic_DNA"/>
</dbReference>
<dbReference type="InterPro" id="IPR023397">
    <property type="entry name" value="SAM-dep_MeTrfase_MraW_recog"/>
</dbReference>
<gene>
    <name evidence="6 8" type="primary">rsmH</name>
    <name evidence="8" type="ORF">KPS_001162</name>
</gene>
<accession>A0ABY9R780</accession>
<dbReference type="InterPro" id="IPR002903">
    <property type="entry name" value="RsmH"/>
</dbReference>
<dbReference type="Pfam" id="PF01795">
    <property type="entry name" value="Methyltransf_5"/>
    <property type="match status" value="1"/>
</dbReference>
<dbReference type="InterPro" id="IPR029063">
    <property type="entry name" value="SAM-dependent_MTases_sf"/>
</dbReference>
<evidence type="ECO:0000256" key="3">
    <source>
        <dbReference type="ARBA" id="ARBA00022603"/>
    </source>
</evidence>
<feature type="compositionally biased region" description="Basic and acidic residues" evidence="7">
    <location>
        <begin position="348"/>
        <end position="361"/>
    </location>
</feature>
<dbReference type="HAMAP" id="MF_01007">
    <property type="entry name" value="16SrRNA_methyltr_H"/>
    <property type="match status" value="1"/>
</dbReference>
<dbReference type="NCBIfam" id="TIGR00006">
    <property type="entry name" value="16S rRNA (cytosine(1402)-N(4))-methyltransferase RsmH"/>
    <property type="match status" value="1"/>
</dbReference>
<protein>
    <recommendedName>
        <fullName evidence="6">Ribosomal RNA small subunit methyltransferase H</fullName>
        <ecNumber evidence="6">2.1.1.199</ecNumber>
    </recommendedName>
    <alternativeName>
        <fullName evidence="6">16S rRNA m(4)C1402 methyltransferase</fullName>
    </alternativeName>
    <alternativeName>
        <fullName evidence="6">rRNA (cytosine-N(4)-)-methyltransferase RsmH</fullName>
    </alternativeName>
</protein>
<dbReference type="PANTHER" id="PTHR11265">
    <property type="entry name" value="S-ADENOSYL-METHYLTRANSFERASE MRAW"/>
    <property type="match status" value="1"/>
</dbReference>
<keyword evidence="3 6" id="KW-0489">Methyltransferase</keyword>
<comment type="catalytic activity">
    <reaction evidence="6">
        <text>cytidine(1402) in 16S rRNA + S-adenosyl-L-methionine = N(4)-methylcytidine(1402) in 16S rRNA + S-adenosyl-L-homocysteine + H(+)</text>
        <dbReference type="Rhea" id="RHEA:42928"/>
        <dbReference type="Rhea" id="RHEA-COMP:10286"/>
        <dbReference type="Rhea" id="RHEA-COMP:10287"/>
        <dbReference type="ChEBI" id="CHEBI:15378"/>
        <dbReference type="ChEBI" id="CHEBI:57856"/>
        <dbReference type="ChEBI" id="CHEBI:59789"/>
        <dbReference type="ChEBI" id="CHEBI:74506"/>
        <dbReference type="ChEBI" id="CHEBI:82748"/>
        <dbReference type="EC" id="2.1.1.199"/>
    </reaction>
</comment>
<feature type="binding site" evidence="6">
    <location>
        <position position="101"/>
    </location>
    <ligand>
        <name>S-adenosyl-L-methionine</name>
        <dbReference type="ChEBI" id="CHEBI:59789"/>
    </ligand>
</feature>
<feature type="region of interest" description="Disordered" evidence="7">
    <location>
        <begin position="1"/>
        <end position="20"/>
    </location>
</feature>
<dbReference type="GO" id="GO:0032259">
    <property type="term" value="P:methylation"/>
    <property type="evidence" value="ECO:0007669"/>
    <property type="project" value="UniProtKB-KW"/>
</dbReference>
<name>A0ABY9R780_9BACT</name>
<keyword evidence="4 6" id="KW-0808">Transferase</keyword>
<comment type="function">
    <text evidence="6">Specifically methylates the N4 position of cytidine in position 1402 (C1402) of 16S rRNA.</text>
</comment>
<feature type="region of interest" description="Disordered" evidence="7">
    <location>
        <begin position="315"/>
        <end position="361"/>
    </location>
</feature>
<organism evidence="8 9">
    <name type="scientific">Nitratidesulfovibrio liaohensis</name>
    <dbReference type="NCBI Taxonomy" id="2604158"/>
    <lineage>
        <taxon>Bacteria</taxon>
        <taxon>Pseudomonadati</taxon>
        <taxon>Thermodesulfobacteriota</taxon>
        <taxon>Desulfovibrionia</taxon>
        <taxon>Desulfovibrionales</taxon>
        <taxon>Desulfovibrionaceae</taxon>
        <taxon>Nitratidesulfovibrio</taxon>
    </lineage>
</organism>
<dbReference type="EC" id="2.1.1.199" evidence="6"/>
<keyword evidence="6" id="KW-0963">Cytoplasm</keyword>
<reference evidence="8" key="1">
    <citation type="submission" date="2023-09" db="EMBL/GenBank/DDBJ databases">
        <authorList>
            <consortium name="CW5 consortium"/>
            <person name="Lu C.-W."/>
        </authorList>
    </citation>
    <scope>NUCLEOTIDE SEQUENCE</scope>
    <source>
        <strain evidence="8">KPS</strain>
    </source>
</reference>
<evidence type="ECO:0000256" key="2">
    <source>
        <dbReference type="ARBA" id="ARBA00022552"/>
    </source>
</evidence>
<comment type="subcellular location">
    <subcellularLocation>
        <location evidence="6">Cytoplasm</location>
    </subcellularLocation>
</comment>
<feature type="binding site" evidence="6">
    <location>
        <position position="129"/>
    </location>
    <ligand>
        <name>S-adenosyl-L-methionine</name>
        <dbReference type="ChEBI" id="CHEBI:59789"/>
    </ligand>
</feature>
<dbReference type="SUPFAM" id="SSF53335">
    <property type="entry name" value="S-adenosyl-L-methionine-dependent methyltransferases"/>
    <property type="match status" value="1"/>
</dbReference>
<dbReference type="Gene3D" id="3.40.50.150">
    <property type="entry name" value="Vaccinia Virus protein VP39"/>
    <property type="match status" value="1"/>
</dbReference>
<feature type="binding site" evidence="6">
    <location>
        <begin position="54"/>
        <end position="56"/>
    </location>
    <ligand>
        <name>S-adenosyl-L-methionine</name>
        <dbReference type="ChEBI" id="CHEBI:59789"/>
    </ligand>
</feature>